<keyword evidence="6" id="KW-0539">Nucleus</keyword>
<dbReference type="Gene3D" id="4.10.240.10">
    <property type="entry name" value="Zn(2)-C6 fungal-type DNA-binding domain"/>
    <property type="match status" value="1"/>
</dbReference>
<dbReference type="PROSITE" id="PS50048">
    <property type="entry name" value="ZN2_CY6_FUNGAL_2"/>
    <property type="match status" value="1"/>
</dbReference>
<dbReference type="SMART" id="SM00066">
    <property type="entry name" value="GAL4"/>
    <property type="match status" value="1"/>
</dbReference>
<dbReference type="Pfam" id="PF04082">
    <property type="entry name" value="Fungal_trans"/>
    <property type="match status" value="1"/>
</dbReference>
<dbReference type="OrthoDB" id="4064873at2759"/>
<sequence length="597" mass="67524">MAADRHESHKRSLSPDGDHEQHQGRQRSRAACAPCRQRKRKCDGKMPCATCVRYEYKCEYIATKRHSTVQINGDMPGDHHEDPMPPSICQPSVTELQKHPLTAPGARFHHRSILDPIKTRFVRANSAIAFPRILGMDMESEVIPRLHSFAWHLGLRPEEDDAEIHFTSLLSWPEMQRLAAVYFTEVKPELGFLEEQDFIDRVALRYKSPEGYNPIDAVALNVAALGSFFSLTQHPMEMEFVRCAKAVMISGRLEKSPGLDIVAAWILRSMYLRLTSRPHASWLASCIALHQAEATGLQKDMQTIAVVYPAAKDVDQKLARTRRKLFWIARALNIIFSFEFGRSRINFDVITTKKFDAEPGSHAHLVVELADLLPSDFVDREREPDPPAALGNALTKIEELKTESKFITLLKADLAFAIYRRLWLMSLTDAKDRAETVLTIGRSALRASEGLLDSRKPWWNVLHTPFQFICVSIAVDTPRSLSYIGDAMQLLQKIAEIFPTHMVQEACNQAAALVKMSRVRKEKQLDVLQNLPSFPQSEDHPSVSSGNGLVAAPNMEWNTIDMADWEYFLNPDLVVSSHQQLQFDNPEMANFGNTVGF</sequence>
<dbReference type="Pfam" id="PF00172">
    <property type="entry name" value="Zn_clus"/>
    <property type="match status" value="1"/>
</dbReference>
<evidence type="ECO:0000259" key="8">
    <source>
        <dbReference type="PROSITE" id="PS50048"/>
    </source>
</evidence>
<keyword evidence="5" id="KW-0804">Transcription</keyword>
<keyword evidence="4" id="KW-0238">DNA-binding</keyword>
<dbReference type="GO" id="GO:0003677">
    <property type="term" value="F:DNA binding"/>
    <property type="evidence" value="ECO:0007669"/>
    <property type="project" value="UniProtKB-KW"/>
</dbReference>
<dbReference type="InterPro" id="IPR007219">
    <property type="entry name" value="XnlR_reg_dom"/>
</dbReference>
<dbReference type="PANTHER" id="PTHR31779">
    <property type="entry name" value="2-NITROPROPANE DIOXYGENASE FAMILY, PUTATIVE (AFU_ORTHOLOGUE AFUA_2G17430)-RELATED"/>
    <property type="match status" value="1"/>
</dbReference>
<dbReference type="AlphaFoldDB" id="A0A6H0Y6P3"/>
<keyword evidence="1" id="KW-0479">Metal-binding</keyword>
<reference evidence="9 10" key="1">
    <citation type="journal article" date="2016" name="Sci. Rep.">
        <title>Peltaster fructicola genome reveals evolution from an invasive phytopathogen to an ectophytic parasite.</title>
        <authorList>
            <person name="Xu C."/>
            <person name="Chen H."/>
            <person name="Gleason M.L."/>
            <person name="Xu J.R."/>
            <person name="Liu H."/>
            <person name="Zhang R."/>
            <person name="Sun G."/>
        </authorList>
    </citation>
    <scope>NUCLEOTIDE SEQUENCE [LARGE SCALE GENOMIC DNA]</scope>
    <source>
        <strain evidence="9 10">LNHT1506</strain>
    </source>
</reference>
<feature type="region of interest" description="Disordered" evidence="7">
    <location>
        <begin position="1"/>
        <end position="36"/>
    </location>
</feature>
<keyword evidence="3" id="KW-0805">Transcription regulation</keyword>
<dbReference type="EMBL" id="CP051143">
    <property type="protein sequence ID" value="QIX02270.1"/>
    <property type="molecule type" value="Genomic_DNA"/>
</dbReference>
<evidence type="ECO:0000256" key="2">
    <source>
        <dbReference type="ARBA" id="ARBA00022833"/>
    </source>
</evidence>
<evidence type="ECO:0000256" key="1">
    <source>
        <dbReference type="ARBA" id="ARBA00022723"/>
    </source>
</evidence>
<feature type="domain" description="Zn(2)-C6 fungal-type" evidence="8">
    <location>
        <begin position="31"/>
        <end position="60"/>
    </location>
</feature>
<proteinExistence type="predicted"/>
<evidence type="ECO:0000256" key="7">
    <source>
        <dbReference type="SAM" id="MobiDB-lite"/>
    </source>
</evidence>
<dbReference type="InterPro" id="IPR036864">
    <property type="entry name" value="Zn2-C6_fun-type_DNA-bd_sf"/>
</dbReference>
<evidence type="ECO:0000313" key="10">
    <source>
        <dbReference type="Proteomes" id="UP000503462"/>
    </source>
</evidence>
<dbReference type="InterPro" id="IPR052478">
    <property type="entry name" value="Metabolite_Synth_Reg"/>
</dbReference>
<keyword evidence="10" id="KW-1185">Reference proteome</keyword>
<dbReference type="GO" id="GO:0009410">
    <property type="term" value="P:response to xenobiotic stimulus"/>
    <property type="evidence" value="ECO:0007669"/>
    <property type="project" value="TreeGrafter"/>
</dbReference>
<dbReference type="Proteomes" id="UP000503462">
    <property type="component" value="Chromosome 5"/>
</dbReference>
<dbReference type="CDD" id="cd12148">
    <property type="entry name" value="fungal_TF_MHR"/>
    <property type="match status" value="1"/>
</dbReference>
<dbReference type="InterPro" id="IPR001138">
    <property type="entry name" value="Zn2Cys6_DnaBD"/>
</dbReference>
<protein>
    <recommendedName>
        <fullName evidence="8">Zn(2)-C6 fungal-type domain-containing protein</fullName>
    </recommendedName>
</protein>
<organism evidence="9 10">
    <name type="scientific">Peltaster fructicola</name>
    <dbReference type="NCBI Taxonomy" id="286661"/>
    <lineage>
        <taxon>Eukaryota</taxon>
        <taxon>Fungi</taxon>
        <taxon>Dikarya</taxon>
        <taxon>Ascomycota</taxon>
        <taxon>Pezizomycotina</taxon>
        <taxon>Dothideomycetes</taxon>
        <taxon>Dothideomycetes incertae sedis</taxon>
        <taxon>Peltaster</taxon>
    </lineage>
</organism>
<gene>
    <name evidence="9" type="ORF">AMS68_007787</name>
</gene>
<evidence type="ECO:0000256" key="5">
    <source>
        <dbReference type="ARBA" id="ARBA00023163"/>
    </source>
</evidence>
<evidence type="ECO:0000256" key="4">
    <source>
        <dbReference type="ARBA" id="ARBA00023125"/>
    </source>
</evidence>
<dbReference type="PANTHER" id="PTHR31779:SF4">
    <property type="entry name" value="2-NITROPROPANE DIOXYGENASE FAMILY, PUTATIVE (AFU_ORTHOLOGUE AFUA_2G17430)-RELATED"/>
    <property type="match status" value="1"/>
</dbReference>
<dbReference type="SUPFAM" id="SSF57701">
    <property type="entry name" value="Zn2/Cys6 DNA-binding domain"/>
    <property type="match status" value="1"/>
</dbReference>
<dbReference type="GO" id="GO:0008270">
    <property type="term" value="F:zinc ion binding"/>
    <property type="evidence" value="ECO:0007669"/>
    <property type="project" value="InterPro"/>
</dbReference>
<dbReference type="CDD" id="cd00067">
    <property type="entry name" value="GAL4"/>
    <property type="match status" value="1"/>
</dbReference>
<dbReference type="GO" id="GO:0006351">
    <property type="term" value="P:DNA-templated transcription"/>
    <property type="evidence" value="ECO:0007669"/>
    <property type="project" value="InterPro"/>
</dbReference>
<evidence type="ECO:0000313" key="9">
    <source>
        <dbReference type="EMBL" id="QIX02270.1"/>
    </source>
</evidence>
<dbReference type="GO" id="GO:0000981">
    <property type="term" value="F:DNA-binding transcription factor activity, RNA polymerase II-specific"/>
    <property type="evidence" value="ECO:0007669"/>
    <property type="project" value="InterPro"/>
</dbReference>
<dbReference type="PROSITE" id="PS00463">
    <property type="entry name" value="ZN2_CY6_FUNGAL_1"/>
    <property type="match status" value="1"/>
</dbReference>
<accession>A0A6H0Y6P3</accession>
<evidence type="ECO:0000256" key="6">
    <source>
        <dbReference type="ARBA" id="ARBA00023242"/>
    </source>
</evidence>
<name>A0A6H0Y6P3_9PEZI</name>
<keyword evidence="2" id="KW-0862">Zinc</keyword>
<evidence type="ECO:0000256" key="3">
    <source>
        <dbReference type="ARBA" id="ARBA00023015"/>
    </source>
</evidence>